<protein>
    <submittedName>
        <fullName evidence="1">Uncharacterized protein</fullName>
    </submittedName>
</protein>
<sequence length="269" mass="30060">MDKITTVAQPMTYHYHDETIIKSLPEDTVFVFGSNMAGTHAGGAARTALENFGAMKGVGRGWAGQSFAIPTMNEHLQQMPLSQIQHYIDDFKIYTKNHPKTKYFITSVGCGVAGYKVEEIAPMFKGISHNVIFPASFRPFVEKPLPKLTQHFLKTIFTDPVIFSAQDDDVIAPLDLSENEKSAAKIILNTQIYPTDSNGRDRTFEIQDILHTLQNKGFDWQNPAEGAAIYGSVILALLELYNINETDFADVWLGKREISPPKPANHSRK</sequence>
<dbReference type="EMBL" id="MBDL01000008">
    <property type="protein sequence ID" value="ODA13556.1"/>
    <property type="molecule type" value="Genomic_DNA"/>
</dbReference>
<organism evidence="1 2">
    <name type="scientific">Acinetobacter celticus</name>
    <dbReference type="NCBI Taxonomy" id="1891224"/>
    <lineage>
        <taxon>Bacteria</taxon>
        <taxon>Pseudomonadati</taxon>
        <taxon>Pseudomonadota</taxon>
        <taxon>Gammaproteobacteria</taxon>
        <taxon>Moraxellales</taxon>
        <taxon>Moraxellaceae</taxon>
        <taxon>Acinetobacter</taxon>
    </lineage>
</organism>
<dbReference type="STRING" id="1891224.BBP83_03985"/>
<reference evidence="1 2" key="1">
    <citation type="submission" date="2016-07" db="EMBL/GenBank/DDBJ databases">
        <title>Acinetobacter sp. ANC 4603.</title>
        <authorList>
            <person name="Radolfova-Krizova L."/>
            <person name="Nemec A."/>
        </authorList>
    </citation>
    <scope>NUCLEOTIDE SEQUENCE [LARGE SCALE GENOMIC DNA]</scope>
    <source>
        <strain evidence="1 2">ANC 4603</strain>
    </source>
</reference>
<dbReference type="AlphaFoldDB" id="A0A1C3CXN3"/>
<evidence type="ECO:0000313" key="2">
    <source>
        <dbReference type="Proteomes" id="UP000186553"/>
    </source>
</evidence>
<accession>A0A1C3CXN3</accession>
<proteinExistence type="predicted"/>
<dbReference type="Proteomes" id="UP000186553">
    <property type="component" value="Unassembled WGS sequence"/>
</dbReference>
<name>A0A1C3CXN3_9GAMM</name>
<evidence type="ECO:0000313" key="1">
    <source>
        <dbReference type="EMBL" id="ODA13556.1"/>
    </source>
</evidence>
<gene>
    <name evidence="1" type="ORF">BBP83_03985</name>
</gene>
<comment type="caution">
    <text evidence="1">The sequence shown here is derived from an EMBL/GenBank/DDBJ whole genome shotgun (WGS) entry which is preliminary data.</text>
</comment>
<keyword evidence="2" id="KW-1185">Reference proteome</keyword>